<protein>
    <recommendedName>
        <fullName evidence="1">HAT C-terminal dimerisation domain-containing protein</fullName>
    </recommendedName>
</protein>
<dbReference type="EMBL" id="JBBXMP010000194">
    <property type="protein sequence ID" value="KAL0060068.1"/>
    <property type="molecule type" value="Genomic_DNA"/>
</dbReference>
<dbReference type="InterPro" id="IPR012337">
    <property type="entry name" value="RNaseH-like_sf"/>
</dbReference>
<comment type="caution">
    <text evidence="2">The sequence shown here is derived from an EMBL/GenBank/DDBJ whole genome shotgun (WGS) entry which is preliminary data.</text>
</comment>
<evidence type="ECO:0000259" key="1">
    <source>
        <dbReference type="Pfam" id="PF05699"/>
    </source>
</evidence>
<organism evidence="2 3">
    <name type="scientific">Marasmius tenuissimus</name>
    <dbReference type="NCBI Taxonomy" id="585030"/>
    <lineage>
        <taxon>Eukaryota</taxon>
        <taxon>Fungi</taxon>
        <taxon>Dikarya</taxon>
        <taxon>Basidiomycota</taxon>
        <taxon>Agaricomycotina</taxon>
        <taxon>Agaricomycetes</taxon>
        <taxon>Agaricomycetidae</taxon>
        <taxon>Agaricales</taxon>
        <taxon>Marasmiineae</taxon>
        <taxon>Marasmiaceae</taxon>
        <taxon>Marasmius</taxon>
    </lineage>
</organism>
<keyword evidence="3" id="KW-1185">Reference proteome</keyword>
<dbReference type="PANTHER" id="PTHR23272:SF184">
    <property type="entry name" value="OS03G0311250 PROTEIN"/>
    <property type="match status" value="1"/>
</dbReference>
<dbReference type="InterPro" id="IPR008906">
    <property type="entry name" value="HATC_C_dom"/>
</dbReference>
<sequence>MAWQQEMVEKFCTALNHYGVNTFPTPSTLPANLSHSSSATELLEDKDLLESHNNNDNPTEAADQEYSCYLVYQLKTSLKSLEFWKSHSPQFPHMAAHACDVLAIPGSPVAVEQALSVGQDVMGLHRQSMGASTIGMLMVFHGILMSEGVDQEDYVPQK</sequence>
<name>A0ABR2ZFF3_9AGAR</name>
<dbReference type="Pfam" id="PF05699">
    <property type="entry name" value="Dimer_Tnp_hAT"/>
    <property type="match status" value="1"/>
</dbReference>
<feature type="domain" description="HAT C-terminal dimerisation" evidence="1">
    <location>
        <begin position="76"/>
        <end position="140"/>
    </location>
</feature>
<dbReference type="PANTHER" id="PTHR23272">
    <property type="entry name" value="BED FINGER-RELATED"/>
    <property type="match status" value="1"/>
</dbReference>
<proteinExistence type="predicted"/>
<evidence type="ECO:0000313" key="3">
    <source>
        <dbReference type="Proteomes" id="UP001437256"/>
    </source>
</evidence>
<dbReference type="SUPFAM" id="SSF53098">
    <property type="entry name" value="Ribonuclease H-like"/>
    <property type="match status" value="1"/>
</dbReference>
<evidence type="ECO:0000313" key="2">
    <source>
        <dbReference type="EMBL" id="KAL0060068.1"/>
    </source>
</evidence>
<dbReference type="Proteomes" id="UP001437256">
    <property type="component" value="Unassembled WGS sequence"/>
</dbReference>
<gene>
    <name evidence="2" type="ORF">AAF712_013144</name>
</gene>
<accession>A0ABR2ZFF3</accession>
<reference evidence="2 3" key="1">
    <citation type="submission" date="2024-05" db="EMBL/GenBank/DDBJ databases">
        <title>A draft genome resource for the thread blight pathogen Marasmius tenuissimus strain MS-2.</title>
        <authorList>
            <person name="Yulfo-Soto G.E."/>
            <person name="Baruah I.K."/>
            <person name="Amoako-Attah I."/>
            <person name="Bukari Y."/>
            <person name="Meinhardt L.W."/>
            <person name="Bailey B.A."/>
            <person name="Cohen S.P."/>
        </authorList>
    </citation>
    <scope>NUCLEOTIDE SEQUENCE [LARGE SCALE GENOMIC DNA]</scope>
    <source>
        <strain evidence="2 3">MS-2</strain>
    </source>
</reference>